<dbReference type="InterPro" id="IPR044066">
    <property type="entry name" value="TRIAD_supradom"/>
</dbReference>
<comment type="catalytic activity">
    <reaction evidence="1">
        <text>[E2 ubiquitin-conjugating enzyme]-S-ubiquitinyl-L-cysteine + [acceptor protein]-L-lysine = [E2 ubiquitin-conjugating enzyme]-L-cysteine + [acceptor protein]-N(6)-ubiquitinyl-L-lysine.</text>
        <dbReference type="EC" id="2.3.2.31"/>
    </reaction>
</comment>
<dbReference type="GeneID" id="111012584"/>
<evidence type="ECO:0000256" key="4">
    <source>
        <dbReference type="ARBA" id="ARBA00004906"/>
    </source>
</evidence>
<evidence type="ECO:0000256" key="9">
    <source>
        <dbReference type="ARBA" id="ARBA00022737"/>
    </source>
</evidence>
<dbReference type="FunFam" id="3.30.40.10:FF:000230">
    <property type="entry name" value="RBR-type E3 ubiquitin transferase"/>
    <property type="match status" value="1"/>
</dbReference>
<feature type="domain" description="RING-type" evidence="16">
    <location>
        <begin position="200"/>
        <end position="412"/>
    </location>
</feature>
<dbReference type="GO" id="GO:0061630">
    <property type="term" value="F:ubiquitin protein ligase activity"/>
    <property type="evidence" value="ECO:0007669"/>
    <property type="project" value="UniProtKB-EC"/>
</dbReference>
<keyword evidence="7" id="KW-0808">Transferase</keyword>
<evidence type="ECO:0000256" key="7">
    <source>
        <dbReference type="ARBA" id="ARBA00022679"/>
    </source>
</evidence>
<dbReference type="EC" id="2.3.2.31" evidence="6"/>
<dbReference type="Pfam" id="PF01485">
    <property type="entry name" value="IBR"/>
    <property type="match status" value="2"/>
</dbReference>
<comment type="cofactor">
    <cofactor evidence="2">
        <name>Zn(2+)</name>
        <dbReference type="ChEBI" id="CHEBI:29105"/>
    </cofactor>
</comment>
<dbReference type="PROSITE" id="PS00518">
    <property type="entry name" value="ZF_RING_1"/>
    <property type="match status" value="1"/>
</dbReference>
<evidence type="ECO:0000313" key="18">
    <source>
        <dbReference type="RefSeq" id="XP_022142466.1"/>
    </source>
</evidence>
<dbReference type="PROSITE" id="PS50089">
    <property type="entry name" value="ZF_RING_2"/>
    <property type="match status" value="1"/>
</dbReference>
<dbReference type="AlphaFoldDB" id="A0A6J1CLL9"/>
<comment type="function">
    <text evidence="3">Might act as an E3 ubiquitin-protein ligase, or as part of E3 complex, which accepts ubiquitin from specific E2 ubiquitin-conjugating enzymes and then transfers it to substrates.</text>
</comment>
<dbReference type="InterPro" id="IPR012337">
    <property type="entry name" value="RNaseH-like_sf"/>
</dbReference>
<evidence type="ECO:0000256" key="10">
    <source>
        <dbReference type="ARBA" id="ARBA00022771"/>
    </source>
</evidence>
<evidence type="ECO:0000256" key="11">
    <source>
        <dbReference type="ARBA" id="ARBA00022786"/>
    </source>
</evidence>
<keyword evidence="8" id="KW-0479">Metal-binding</keyword>
<dbReference type="Proteomes" id="UP000504603">
    <property type="component" value="Unplaced"/>
</dbReference>
<keyword evidence="10 13" id="KW-0863">Zinc-finger</keyword>
<dbReference type="SUPFAM" id="SSF53098">
    <property type="entry name" value="Ribonuclease H-like"/>
    <property type="match status" value="1"/>
</dbReference>
<dbReference type="RefSeq" id="XP_022142466.1">
    <property type="nucleotide sequence ID" value="XM_022286774.1"/>
</dbReference>
<accession>A0A6J1CLL9</accession>
<comment type="similarity">
    <text evidence="5">Belongs to the RBR family. Ariadne subfamily.</text>
</comment>
<dbReference type="Pfam" id="PF13456">
    <property type="entry name" value="RVT_3"/>
    <property type="match status" value="1"/>
</dbReference>
<evidence type="ECO:0000313" key="19">
    <source>
        <dbReference type="RefSeq" id="XP_022142467.1"/>
    </source>
</evidence>
<dbReference type="InterPro" id="IPR036397">
    <property type="entry name" value="RNaseH_sf"/>
</dbReference>
<proteinExistence type="inferred from homology"/>
<sequence>MEHREIFGRGSSHGPAEEDDVEDFRSCCEDHEVWKEAEDLVEEGSEEEEHLDEFSVKMFFKGISIAEIGDPASGLSGIGVFMEKSGKVPFIQVQKKLDFYVDELVADYLALMDGLVEAMQNEIRCIRAFTDSDLLYNQITNEEESEIPLLIALKERILEHASTFEAFSLNLSSSTDLEQPFHLAKVAIGVLSCPQKGDKSVENCSICCENKPSAMMVGLKCCHKFCSHCMKTYVDGKVQSSQVPIRCPQLRCKYYITINEFRSFLPLTLYESLENTLAEANIHSDRIYCPFPNCSVLLDPSECLSGRASSSSQSDNSCIECPVCQRFICVYCGVPWHSSMSCEEFQNIDTEDITLHRLAQNKRWKRCQQCRRMIELTQGCYHMTCWCGHEFCYSCGAEYQDSQQTCQCALWDEENSEDLVTHSIQESEQWAWETFNSLPMIMDAYSEQERSQLALIQRFLAGGFSLSDHQPHQSPPRCTDSYVDTMKDLHQLPWLERFVSVISDSYYEDYVQ</sequence>
<dbReference type="FunFam" id="1.20.120.1750:FF:000021">
    <property type="entry name" value="RBR-type E3 ubiquitin transferase"/>
    <property type="match status" value="1"/>
</dbReference>
<dbReference type="GO" id="GO:0003676">
    <property type="term" value="F:nucleic acid binding"/>
    <property type="evidence" value="ECO:0007669"/>
    <property type="project" value="InterPro"/>
</dbReference>
<dbReference type="Gene3D" id="3.30.420.10">
    <property type="entry name" value="Ribonuclease H-like superfamily/Ribonuclease H"/>
    <property type="match status" value="1"/>
</dbReference>
<dbReference type="InterPro" id="IPR013083">
    <property type="entry name" value="Znf_RING/FYVE/PHD"/>
</dbReference>
<dbReference type="Gene3D" id="1.20.120.1750">
    <property type="match status" value="1"/>
</dbReference>
<dbReference type="GO" id="GO:0016567">
    <property type="term" value="P:protein ubiquitination"/>
    <property type="evidence" value="ECO:0007669"/>
    <property type="project" value="UniProtKB-UniPathway"/>
</dbReference>
<comment type="pathway">
    <text evidence="4">Protein modification; protein ubiquitination.</text>
</comment>
<evidence type="ECO:0000259" key="16">
    <source>
        <dbReference type="PROSITE" id="PS51873"/>
    </source>
</evidence>
<dbReference type="SMART" id="SM00184">
    <property type="entry name" value="RING"/>
    <property type="match status" value="2"/>
</dbReference>
<keyword evidence="9" id="KW-0677">Repeat</keyword>
<dbReference type="RefSeq" id="XP_022142468.1">
    <property type="nucleotide sequence ID" value="XM_022286776.1"/>
</dbReference>
<dbReference type="InterPro" id="IPR002156">
    <property type="entry name" value="RNaseH_domain"/>
</dbReference>
<reference evidence="18 19" key="1">
    <citation type="submission" date="2025-04" db="UniProtKB">
        <authorList>
            <consortium name="RefSeq"/>
        </authorList>
    </citation>
    <scope>IDENTIFICATION</scope>
    <source>
        <strain evidence="18 19">OHB3-1</strain>
    </source>
</reference>
<evidence type="ECO:0000313" key="17">
    <source>
        <dbReference type="Proteomes" id="UP000504603"/>
    </source>
</evidence>
<evidence type="ECO:0000256" key="14">
    <source>
        <dbReference type="SAM" id="MobiDB-lite"/>
    </source>
</evidence>
<evidence type="ECO:0000256" key="13">
    <source>
        <dbReference type="PROSITE-ProRule" id="PRU00175"/>
    </source>
</evidence>
<dbReference type="GO" id="GO:0008270">
    <property type="term" value="F:zinc ion binding"/>
    <property type="evidence" value="ECO:0007669"/>
    <property type="project" value="UniProtKB-KW"/>
</dbReference>
<evidence type="ECO:0000256" key="8">
    <source>
        <dbReference type="ARBA" id="ARBA00022723"/>
    </source>
</evidence>
<evidence type="ECO:0000259" key="15">
    <source>
        <dbReference type="PROSITE" id="PS50089"/>
    </source>
</evidence>
<feature type="region of interest" description="Disordered" evidence="14">
    <location>
        <begin position="1"/>
        <end position="22"/>
    </location>
</feature>
<dbReference type="PROSITE" id="PS51873">
    <property type="entry name" value="TRIAD"/>
    <property type="match status" value="1"/>
</dbReference>
<dbReference type="KEGG" id="mcha:111012584"/>
<dbReference type="FunFam" id="3.30.420.10:FF:000076">
    <property type="entry name" value="RBR-type E3 ubiquitin transferase"/>
    <property type="match status" value="1"/>
</dbReference>
<dbReference type="InterPro" id="IPR017907">
    <property type="entry name" value="Znf_RING_CS"/>
</dbReference>
<dbReference type="RefSeq" id="XP_022142467.1">
    <property type="nucleotide sequence ID" value="XM_022286775.1"/>
</dbReference>
<evidence type="ECO:0000313" key="20">
    <source>
        <dbReference type="RefSeq" id="XP_022142468.1"/>
    </source>
</evidence>
<evidence type="ECO:0000256" key="6">
    <source>
        <dbReference type="ARBA" id="ARBA00012251"/>
    </source>
</evidence>
<dbReference type="SUPFAM" id="SSF57850">
    <property type="entry name" value="RING/U-box"/>
    <property type="match status" value="3"/>
</dbReference>
<protein>
    <recommendedName>
        <fullName evidence="6">RBR-type E3 ubiquitin transferase</fullName>
        <ecNumber evidence="6">2.3.2.31</ecNumber>
    </recommendedName>
</protein>
<dbReference type="UniPathway" id="UPA00143"/>
<dbReference type="RefSeq" id="XP_022142469.1">
    <property type="nucleotide sequence ID" value="XM_022286777.1"/>
</dbReference>
<dbReference type="OrthoDB" id="10009520at2759"/>
<evidence type="ECO:0000313" key="21">
    <source>
        <dbReference type="RefSeq" id="XP_022142469.1"/>
    </source>
</evidence>
<gene>
    <name evidence="18 19 20 21" type="primary">LOC111012584</name>
</gene>
<keyword evidence="12" id="KW-0862">Zinc</keyword>
<name>A0A6J1CLL9_MOMCH</name>
<dbReference type="CDD" id="cd22584">
    <property type="entry name" value="Rcat_RBR_unk"/>
    <property type="match status" value="1"/>
</dbReference>
<dbReference type="InterPro" id="IPR002867">
    <property type="entry name" value="IBR_dom"/>
</dbReference>
<dbReference type="InterPro" id="IPR001841">
    <property type="entry name" value="Znf_RING"/>
</dbReference>
<dbReference type="InterPro" id="IPR031127">
    <property type="entry name" value="E3_UB_ligase_RBR"/>
</dbReference>
<organism evidence="17 21">
    <name type="scientific">Momordica charantia</name>
    <name type="common">Bitter gourd</name>
    <name type="synonym">Balsam pear</name>
    <dbReference type="NCBI Taxonomy" id="3673"/>
    <lineage>
        <taxon>Eukaryota</taxon>
        <taxon>Viridiplantae</taxon>
        <taxon>Streptophyta</taxon>
        <taxon>Embryophyta</taxon>
        <taxon>Tracheophyta</taxon>
        <taxon>Spermatophyta</taxon>
        <taxon>Magnoliopsida</taxon>
        <taxon>eudicotyledons</taxon>
        <taxon>Gunneridae</taxon>
        <taxon>Pentapetalae</taxon>
        <taxon>rosids</taxon>
        <taxon>fabids</taxon>
        <taxon>Cucurbitales</taxon>
        <taxon>Cucurbitaceae</taxon>
        <taxon>Momordiceae</taxon>
        <taxon>Momordica</taxon>
    </lineage>
</organism>
<dbReference type="SMART" id="SM00647">
    <property type="entry name" value="IBR"/>
    <property type="match status" value="2"/>
</dbReference>
<evidence type="ECO:0000256" key="2">
    <source>
        <dbReference type="ARBA" id="ARBA00001947"/>
    </source>
</evidence>
<evidence type="ECO:0000256" key="1">
    <source>
        <dbReference type="ARBA" id="ARBA00001798"/>
    </source>
</evidence>
<dbReference type="CDD" id="cd22582">
    <property type="entry name" value="BRcat_RBR_unk"/>
    <property type="match status" value="1"/>
</dbReference>
<feature type="domain" description="RING-type" evidence="15">
    <location>
        <begin position="204"/>
        <end position="251"/>
    </location>
</feature>
<evidence type="ECO:0000256" key="3">
    <source>
        <dbReference type="ARBA" id="ARBA00003976"/>
    </source>
</evidence>
<dbReference type="PANTHER" id="PTHR11685">
    <property type="entry name" value="RBR FAMILY RING FINGER AND IBR DOMAIN-CONTAINING"/>
    <property type="match status" value="1"/>
</dbReference>
<keyword evidence="17" id="KW-1185">Reference proteome</keyword>
<dbReference type="GO" id="GO:0004523">
    <property type="term" value="F:RNA-DNA hybrid ribonuclease activity"/>
    <property type="evidence" value="ECO:0007669"/>
    <property type="project" value="InterPro"/>
</dbReference>
<evidence type="ECO:0000256" key="12">
    <source>
        <dbReference type="ARBA" id="ARBA00022833"/>
    </source>
</evidence>
<evidence type="ECO:0000256" key="5">
    <source>
        <dbReference type="ARBA" id="ARBA00005884"/>
    </source>
</evidence>
<dbReference type="Gene3D" id="3.30.40.10">
    <property type="entry name" value="Zinc/RING finger domain, C3HC4 (zinc finger)"/>
    <property type="match status" value="1"/>
</dbReference>
<keyword evidence="11" id="KW-0833">Ubl conjugation pathway</keyword>